<dbReference type="InterPro" id="IPR036935">
    <property type="entry name" value="Ribosomal_bL9_N_sf"/>
</dbReference>
<proteinExistence type="inferred from homology"/>
<organism evidence="9 10">
    <name type="scientific">Candidatus Purcelliella pentastirinorum</name>
    <dbReference type="NCBI Taxonomy" id="472834"/>
    <lineage>
        <taxon>Bacteria</taxon>
        <taxon>Pseudomonadati</taxon>
        <taxon>Pseudomonadota</taxon>
        <taxon>Gammaproteobacteria</taxon>
        <taxon>Enterobacterales</taxon>
        <taxon>Enterobacteriaceae</taxon>
        <taxon>Candidatus Purcelliella</taxon>
    </lineage>
</organism>
<evidence type="ECO:0000313" key="9">
    <source>
        <dbReference type="EMBL" id="AXN02141.1"/>
    </source>
</evidence>
<dbReference type="KEGG" id="ppet:C9I82_170"/>
<keyword evidence="3 7" id="KW-0694">RNA-binding</keyword>
<evidence type="ECO:0000256" key="2">
    <source>
        <dbReference type="ARBA" id="ARBA00022730"/>
    </source>
</evidence>
<protein>
    <recommendedName>
        <fullName evidence="6 7">Large ribosomal subunit protein bL9</fullName>
    </recommendedName>
</protein>
<gene>
    <name evidence="7" type="primary">rplI</name>
    <name evidence="9" type="ORF">C9I82_170</name>
</gene>
<dbReference type="Proteomes" id="UP000256856">
    <property type="component" value="Chromosome"/>
</dbReference>
<dbReference type="NCBIfam" id="TIGR00158">
    <property type="entry name" value="L9"/>
    <property type="match status" value="1"/>
</dbReference>
<keyword evidence="10" id="KW-1185">Reference proteome</keyword>
<dbReference type="Pfam" id="PF03948">
    <property type="entry name" value="Ribosomal_L9_C"/>
    <property type="match status" value="1"/>
</dbReference>
<dbReference type="EMBL" id="CP028374">
    <property type="protein sequence ID" value="AXN02141.1"/>
    <property type="molecule type" value="Genomic_DNA"/>
</dbReference>
<dbReference type="InterPro" id="IPR020069">
    <property type="entry name" value="Ribosomal_bL9_C"/>
</dbReference>
<evidence type="ECO:0000256" key="7">
    <source>
        <dbReference type="HAMAP-Rule" id="MF_00503"/>
    </source>
</evidence>
<reference evidence="9 10" key="1">
    <citation type="submission" date="2018-03" db="EMBL/GenBank/DDBJ databases">
        <title>A parallel universe: an anciently diverged bacterial symbiosis in a Hawaiian planthopper (Hemiptera: Cixiidae) reveals rearranged nutritional responsibilities.</title>
        <authorList>
            <person name="Bennett G."/>
            <person name="Mao M."/>
        </authorList>
    </citation>
    <scope>NUCLEOTIDE SEQUENCE [LARGE SCALE GENOMIC DNA]</scope>
    <source>
        <strain evidence="9 10">OLIH</strain>
    </source>
</reference>
<keyword evidence="5 7" id="KW-0687">Ribonucleoprotein</keyword>
<dbReference type="InterPro" id="IPR000244">
    <property type="entry name" value="Ribosomal_bL9"/>
</dbReference>
<feature type="domain" description="Ribosomal protein L9" evidence="8">
    <location>
        <begin position="18"/>
        <end position="45"/>
    </location>
</feature>
<dbReference type="InterPro" id="IPR020594">
    <property type="entry name" value="Ribosomal_bL9_bac/chp"/>
</dbReference>
<dbReference type="GO" id="GO:0003735">
    <property type="term" value="F:structural constituent of ribosome"/>
    <property type="evidence" value="ECO:0007669"/>
    <property type="project" value="InterPro"/>
</dbReference>
<dbReference type="AlphaFoldDB" id="A0A346DZI6"/>
<dbReference type="SUPFAM" id="SSF55653">
    <property type="entry name" value="Ribosomal protein L9 C-domain"/>
    <property type="match status" value="1"/>
</dbReference>
<dbReference type="SUPFAM" id="SSF55658">
    <property type="entry name" value="L9 N-domain-like"/>
    <property type="match status" value="1"/>
</dbReference>
<dbReference type="GO" id="GO:0005840">
    <property type="term" value="C:ribosome"/>
    <property type="evidence" value="ECO:0007669"/>
    <property type="project" value="UniProtKB-KW"/>
</dbReference>
<evidence type="ECO:0000313" key="10">
    <source>
        <dbReference type="Proteomes" id="UP000256856"/>
    </source>
</evidence>
<comment type="similarity">
    <text evidence="1 7">Belongs to the bacterial ribosomal protein bL9 family.</text>
</comment>
<evidence type="ECO:0000256" key="1">
    <source>
        <dbReference type="ARBA" id="ARBA00010605"/>
    </source>
</evidence>
<dbReference type="Gene3D" id="3.10.430.100">
    <property type="entry name" value="Ribosomal protein L9, C-terminal domain"/>
    <property type="match status" value="1"/>
</dbReference>
<comment type="function">
    <text evidence="7">Binds to the 23S rRNA.</text>
</comment>
<evidence type="ECO:0000256" key="3">
    <source>
        <dbReference type="ARBA" id="ARBA00022884"/>
    </source>
</evidence>
<dbReference type="GO" id="GO:1990904">
    <property type="term" value="C:ribonucleoprotein complex"/>
    <property type="evidence" value="ECO:0007669"/>
    <property type="project" value="UniProtKB-KW"/>
</dbReference>
<sequence length="154" mass="17931">MVIVMIKIILLEKVLGLGILGNVVYVKSGYARNFLIPFGKAIIATDTNIKHYKNIKYQMQLEYKEKYDFAKKRAKDIISLNPIIIKRRVTKNGKLFGSVNKSDLINYFNNMDIKIYRNEIIFDHLIRKSGEYNVSIKLNPEVIIQMLIKVISDY</sequence>
<dbReference type="PROSITE" id="PS00651">
    <property type="entry name" value="RIBOSOMAL_L9"/>
    <property type="match status" value="1"/>
</dbReference>
<dbReference type="GO" id="GO:0006412">
    <property type="term" value="P:translation"/>
    <property type="evidence" value="ECO:0007669"/>
    <property type="project" value="UniProtKB-UniRule"/>
</dbReference>
<dbReference type="Gene3D" id="3.40.5.10">
    <property type="entry name" value="Ribosomal protein L9, N-terminal domain"/>
    <property type="match status" value="1"/>
</dbReference>
<accession>A0A346DZI6</accession>
<dbReference type="Pfam" id="PF01281">
    <property type="entry name" value="Ribosomal_L9_N"/>
    <property type="match status" value="1"/>
</dbReference>
<dbReference type="GO" id="GO:0019843">
    <property type="term" value="F:rRNA binding"/>
    <property type="evidence" value="ECO:0007669"/>
    <property type="project" value="UniProtKB-UniRule"/>
</dbReference>
<dbReference type="InterPro" id="IPR009027">
    <property type="entry name" value="Ribosomal_bL9/RNase_H1_N"/>
</dbReference>
<name>A0A346DZI6_9ENTR</name>
<dbReference type="HAMAP" id="MF_00503">
    <property type="entry name" value="Ribosomal_bL9"/>
    <property type="match status" value="1"/>
</dbReference>
<evidence type="ECO:0000256" key="6">
    <source>
        <dbReference type="ARBA" id="ARBA00035292"/>
    </source>
</evidence>
<evidence type="ECO:0000256" key="5">
    <source>
        <dbReference type="ARBA" id="ARBA00023274"/>
    </source>
</evidence>
<evidence type="ECO:0000256" key="4">
    <source>
        <dbReference type="ARBA" id="ARBA00022980"/>
    </source>
</evidence>
<evidence type="ECO:0000259" key="8">
    <source>
        <dbReference type="PROSITE" id="PS00651"/>
    </source>
</evidence>
<keyword evidence="2 7" id="KW-0699">rRNA-binding</keyword>
<dbReference type="PANTHER" id="PTHR21368">
    <property type="entry name" value="50S RIBOSOMAL PROTEIN L9"/>
    <property type="match status" value="1"/>
</dbReference>
<keyword evidence="4 7" id="KW-0689">Ribosomal protein</keyword>
<dbReference type="InterPro" id="IPR020070">
    <property type="entry name" value="Ribosomal_bL9_N"/>
</dbReference>
<dbReference type="InterPro" id="IPR036791">
    <property type="entry name" value="Ribosomal_bL9_C_sf"/>
</dbReference>